<dbReference type="GO" id="GO:0033204">
    <property type="term" value="F:ribonuclease P RNA binding"/>
    <property type="evidence" value="ECO:0007669"/>
    <property type="project" value="TreeGrafter"/>
</dbReference>
<evidence type="ECO:0000256" key="3">
    <source>
        <dbReference type="ARBA" id="ARBA00010800"/>
    </source>
</evidence>
<dbReference type="OrthoDB" id="24745at2759"/>
<evidence type="ECO:0000256" key="9">
    <source>
        <dbReference type="ARBA" id="ARBA00055200"/>
    </source>
</evidence>
<keyword evidence="11" id="KW-1185">Reference proteome</keyword>
<name>A0A1E3PE08_9ASCO</name>
<evidence type="ECO:0000313" key="11">
    <source>
        <dbReference type="Proteomes" id="UP000095009"/>
    </source>
</evidence>
<dbReference type="Pfam" id="PF01900">
    <property type="entry name" value="RNase_P_Rpp14"/>
    <property type="match status" value="1"/>
</dbReference>
<dbReference type="GO" id="GO:0005730">
    <property type="term" value="C:nucleolus"/>
    <property type="evidence" value="ECO:0007669"/>
    <property type="project" value="TreeGrafter"/>
</dbReference>
<dbReference type="SUPFAM" id="SSF160350">
    <property type="entry name" value="Rnp2-like"/>
    <property type="match status" value="1"/>
</dbReference>
<dbReference type="InterPro" id="IPR002759">
    <property type="entry name" value="Pop5/Rpp14/Rnp2-like"/>
</dbReference>
<dbReference type="STRING" id="857566.A0A1E3PE08"/>
<dbReference type="GO" id="GO:0000172">
    <property type="term" value="C:ribonuclease MRP complex"/>
    <property type="evidence" value="ECO:0007669"/>
    <property type="project" value="UniProtKB-ARBA"/>
</dbReference>
<dbReference type="FunFam" id="3.30.70.3250:FF:000004">
    <property type="entry name" value="Ribonuclease P/MRP protein subunit POP5"/>
    <property type="match status" value="1"/>
</dbReference>
<comment type="function">
    <text evidence="9">Component of ribonuclease P, a protein complex that generates mature tRNA molecules by cleaving their 5'-ends. Also a component of RNase MRP, which cleaves pre-rRNA sequences.</text>
</comment>
<comment type="subcellular location">
    <subcellularLocation>
        <location evidence="2">Nucleus</location>
    </subcellularLocation>
</comment>
<evidence type="ECO:0000256" key="8">
    <source>
        <dbReference type="ARBA" id="ARBA00044198"/>
    </source>
</evidence>
<keyword evidence="5" id="KW-0819">tRNA processing</keyword>
<dbReference type="Proteomes" id="UP000095009">
    <property type="component" value="Unassembled WGS sequence"/>
</dbReference>
<evidence type="ECO:0000256" key="1">
    <source>
        <dbReference type="ARBA" id="ARBA00000928"/>
    </source>
</evidence>
<dbReference type="EMBL" id="KV454414">
    <property type="protein sequence ID" value="ODQ63679.1"/>
    <property type="molecule type" value="Genomic_DNA"/>
</dbReference>
<feature type="non-terminal residue" evidence="10">
    <location>
        <position position="142"/>
    </location>
</feature>
<evidence type="ECO:0000256" key="4">
    <source>
        <dbReference type="ARBA" id="ARBA00012179"/>
    </source>
</evidence>
<evidence type="ECO:0000256" key="6">
    <source>
        <dbReference type="ARBA" id="ARBA00022801"/>
    </source>
</evidence>
<dbReference type="PANTHER" id="PTHR15441">
    <property type="entry name" value="RIBONUCLEASE P PROTEIN SUBUNIT P14"/>
    <property type="match status" value="1"/>
</dbReference>
<dbReference type="GO" id="GO:0000447">
    <property type="term" value="P:endonucleolytic cleavage in ITS1 to separate SSU-rRNA from 5.8S rRNA and LSU-rRNA from tricistronic rRNA transcript (SSU-rRNA, 5.8S rRNA, LSU-rRNA)"/>
    <property type="evidence" value="ECO:0007669"/>
    <property type="project" value="EnsemblFungi"/>
</dbReference>
<dbReference type="AlphaFoldDB" id="A0A1E3PE08"/>
<dbReference type="GO" id="GO:0004526">
    <property type="term" value="F:ribonuclease P activity"/>
    <property type="evidence" value="ECO:0007669"/>
    <property type="project" value="UniProtKB-EC"/>
</dbReference>
<organism evidence="10 11">
    <name type="scientific">Nadsonia fulvescens var. elongata DSM 6958</name>
    <dbReference type="NCBI Taxonomy" id="857566"/>
    <lineage>
        <taxon>Eukaryota</taxon>
        <taxon>Fungi</taxon>
        <taxon>Dikarya</taxon>
        <taxon>Ascomycota</taxon>
        <taxon>Saccharomycotina</taxon>
        <taxon>Dipodascomycetes</taxon>
        <taxon>Dipodascales</taxon>
        <taxon>Dipodascales incertae sedis</taxon>
        <taxon>Nadsonia</taxon>
    </lineage>
</organism>
<evidence type="ECO:0000256" key="5">
    <source>
        <dbReference type="ARBA" id="ARBA00022694"/>
    </source>
</evidence>
<gene>
    <name evidence="10" type="ORF">NADFUDRAFT_14877</name>
</gene>
<comment type="similarity">
    <text evidence="3">Belongs to the eukaryotic/archaeal RNase P protein component 2 family.</text>
</comment>
<accession>A0A1E3PE08</accession>
<keyword evidence="6" id="KW-0378">Hydrolase</keyword>
<keyword evidence="7" id="KW-0539">Nucleus</keyword>
<dbReference type="Gene3D" id="3.30.70.3250">
    <property type="entry name" value="Ribonuclease P, Pop5 subunit"/>
    <property type="match status" value="1"/>
</dbReference>
<reference evidence="10 11" key="1">
    <citation type="journal article" date="2016" name="Proc. Natl. Acad. Sci. U.S.A.">
        <title>Comparative genomics of biotechnologically important yeasts.</title>
        <authorList>
            <person name="Riley R."/>
            <person name="Haridas S."/>
            <person name="Wolfe K.H."/>
            <person name="Lopes M.R."/>
            <person name="Hittinger C.T."/>
            <person name="Goeker M."/>
            <person name="Salamov A.A."/>
            <person name="Wisecaver J.H."/>
            <person name="Long T.M."/>
            <person name="Calvey C.H."/>
            <person name="Aerts A.L."/>
            <person name="Barry K.W."/>
            <person name="Choi C."/>
            <person name="Clum A."/>
            <person name="Coughlan A.Y."/>
            <person name="Deshpande S."/>
            <person name="Douglass A.P."/>
            <person name="Hanson S.J."/>
            <person name="Klenk H.-P."/>
            <person name="LaButti K.M."/>
            <person name="Lapidus A."/>
            <person name="Lindquist E.A."/>
            <person name="Lipzen A.M."/>
            <person name="Meier-Kolthoff J.P."/>
            <person name="Ohm R.A."/>
            <person name="Otillar R.P."/>
            <person name="Pangilinan J.L."/>
            <person name="Peng Y."/>
            <person name="Rokas A."/>
            <person name="Rosa C.A."/>
            <person name="Scheuner C."/>
            <person name="Sibirny A.A."/>
            <person name="Slot J.C."/>
            <person name="Stielow J.B."/>
            <person name="Sun H."/>
            <person name="Kurtzman C.P."/>
            <person name="Blackwell M."/>
            <person name="Grigoriev I.V."/>
            <person name="Jeffries T.W."/>
        </authorList>
    </citation>
    <scope>NUCLEOTIDE SEQUENCE [LARGE SCALE GENOMIC DNA]</scope>
    <source>
        <strain evidence="10 11">DSM 6958</strain>
    </source>
</reference>
<dbReference type="PANTHER" id="PTHR15441:SF2">
    <property type="entry name" value="RIBONUCLEASE P_MRP PROTEIN SUBUNIT POP5"/>
    <property type="match status" value="1"/>
</dbReference>
<dbReference type="EC" id="3.1.26.5" evidence="4"/>
<sequence>MVRLKTRYLLFDLIYPDTITSEYDGIRPELNTVNIHTPSKTSVDIRLLNRVFRDAIRDAYGEYGAGSVASTIAVKYFSPTTSTGILRVSRQHYQLTWAGLTLIQSIDGREVIIQVVHVSGTIKKCEQAAIARNKAMVDKIHK</sequence>
<proteinExistence type="inferred from homology"/>
<evidence type="ECO:0000256" key="2">
    <source>
        <dbReference type="ARBA" id="ARBA00004123"/>
    </source>
</evidence>
<protein>
    <recommendedName>
        <fullName evidence="8">Ribonuclease P/MRP protein subunit POP5</fullName>
        <ecNumber evidence="4">3.1.26.5</ecNumber>
    </recommendedName>
</protein>
<dbReference type="GO" id="GO:0001682">
    <property type="term" value="P:tRNA 5'-leader removal"/>
    <property type="evidence" value="ECO:0007669"/>
    <property type="project" value="InterPro"/>
</dbReference>
<evidence type="ECO:0000313" key="10">
    <source>
        <dbReference type="EMBL" id="ODQ63679.1"/>
    </source>
</evidence>
<comment type="catalytic activity">
    <reaction evidence="1">
        <text>Endonucleolytic cleavage of RNA, removing 5'-extranucleotides from tRNA precursor.</text>
        <dbReference type="EC" id="3.1.26.5"/>
    </reaction>
</comment>
<dbReference type="GO" id="GO:0030681">
    <property type="term" value="C:multimeric ribonuclease P complex"/>
    <property type="evidence" value="ECO:0007669"/>
    <property type="project" value="TreeGrafter"/>
</dbReference>
<evidence type="ECO:0000256" key="7">
    <source>
        <dbReference type="ARBA" id="ARBA00023242"/>
    </source>
</evidence>
<dbReference type="InterPro" id="IPR038085">
    <property type="entry name" value="Rnp2-like_sf"/>
</dbReference>